<dbReference type="AlphaFoldDB" id="T1BUU2"/>
<protein>
    <submittedName>
        <fullName evidence="1">Transposase</fullName>
    </submittedName>
</protein>
<comment type="caution">
    <text evidence="1">The sequence shown here is derived from an EMBL/GenBank/DDBJ whole genome shotgun (WGS) entry which is preliminary data.</text>
</comment>
<accession>T1BUU2</accession>
<name>T1BUU2_9ZZZZ</name>
<evidence type="ECO:0000313" key="1">
    <source>
        <dbReference type="EMBL" id="EQD76746.1"/>
    </source>
</evidence>
<organism evidence="1">
    <name type="scientific">mine drainage metagenome</name>
    <dbReference type="NCBI Taxonomy" id="410659"/>
    <lineage>
        <taxon>unclassified sequences</taxon>
        <taxon>metagenomes</taxon>
        <taxon>ecological metagenomes</taxon>
    </lineage>
</organism>
<proteinExistence type="predicted"/>
<reference evidence="1" key="1">
    <citation type="submission" date="2013-08" db="EMBL/GenBank/DDBJ databases">
        <authorList>
            <person name="Mendez C."/>
            <person name="Richter M."/>
            <person name="Ferrer M."/>
            <person name="Sanchez J."/>
        </authorList>
    </citation>
    <scope>NUCLEOTIDE SEQUENCE</scope>
</reference>
<feature type="non-terminal residue" evidence="1">
    <location>
        <position position="57"/>
    </location>
</feature>
<dbReference type="EMBL" id="AUZY01000990">
    <property type="protein sequence ID" value="EQD76746.1"/>
    <property type="molecule type" value="Genomic_DNA"/>
</dbReference>
<reference evidence="1" key="2">
    <citation type="journal article" date="2014" name="ISME J.">
        <title>Microbial stratification in low pH oxic and suboxic macroscopic growths along an acid mine drainage.</title>
        <authorList>
            <person name="Mendez-Garcia C."/>
            <person name="Mesa V."/>
            <person name="Sprenger R.R."/>
            <person name="Richter M."/>
            <person name="Diez M.S."/>
            <person name="Solano J."/>
            <person name="Bargiela R."/>
            <person name="Golyshina O.V."/>
            <person name="Manteca A."/>
            <person name="Ramos J.L."/>
            <person name="Gallego J.R."/>
            <person name="Llorente I."/>
            <person name="Martins Dos Santos V.A."/>
            <person name="Jensen O.N."/>
            <person name="Pelaez A.I."/>
            <person name="Sanchez J."/>
            <person name="Ferrer M."/>
        </authorList>
    </citation>
    <scope>NUCLEOTIDE SEQUENCE</scope>
</reference>
<sequence length="57" mass="6685">MRFETEPGQPAQVDFGHFGFLEEDGVRRHLYGFSMILGYSRCRYLEFVTRITTPVLI</sequence>
<gene>
    <name evidence="1" type="ORF">B1B_01470</name>
</gene>